<reference evidence="2" key="1">
    <citation type="journal article" date="2020" name="mSystems">
        <title>Genome- and Community-Level Interaction Insights into Carbon Utilization and Element Cycling Functions of Hydrothermarchaeota in Hydrothermal Sediment.</title>
        <authorList>
            <person name="Zhou Z."/>
            <person name="Liu Y."/>
            <person name="Xu W."/>
            <person name="Pan J."/>
            <person name="Luo Z.H."/>
            <person name="Li M."/>
        </authorList>
    </citation>
    <scope>NUCLEOTIDE SEQUENCE [LARGE SCALE GENOMIC DNA]</scope>
    <source>
        <strain evidence="2">HyVt-456</strain>
    </source>
</reference>
<feature type="signal peptide" evidence="1">
    <location>
        <begin position="1"/>
        <end position="17"/>
    </location>
</feature>
<proteinExistence type="predicted"/>
<protein>
    <recommendedName>
        <fullName evidence="3">SnoaL-like domain-containing protein</fullName>
    </recommendedName>
</protein>
<organism evidence="2">
    <name type="scientific">Caldithrix abyssi</name>
    <dbReference type="NCBI Taxonomy" id="187145"/>
    <lineage>
        <taxon>Bacteria</taxon>
        <taxon>Pseudomonadati</taxon>
        <taxon>Calditrichota</taxon>
        <taxon>Calditrichia</taxon>
        <taxon>Calditrichales</taxon>
        <taxon>Calditrichaceae</taxon>
        <taxon>Caldithrix</taxon>
    </lineage>
</organism>
<dbReference type="Proteomes" id="UP000886005">
    <property type="component" value="Unassembled WGS sequence"/>
</dbReference>
<dbReference type="AlphaFoldDB" id="A0A7V1M0G7"/>
<sequence>MLFKTLLLLLIMLTAFGCNPFAPRLDEDLNSVAEILTGQETPQEVMTNFEYAYNFKDSLVYSDLLDSAFIFVSKNYSTDPVTDIIWGRDTDIRTTVRLFRHFQTIRLNWGGTIREIFLDDDSSLVELKQVFQLTFDGGREVPTLNGEALFILQRKPGETIWKIIRWEDLSTF</sequence>
<keyword evidence="1" id="KW-0732">Signal</keyword>
<feature type="chain" id="PRO_5031087918" description="SnoaL-like domain-containing protein" evidence="1">
    <location>
        <begin position="18"/>
        <end position="172"/>
    </location>
</feature>
<evidence type="ECO:0000256" key="1">
    <source>
        <dbReference type="SAM" id="SignalP"/>
    </source>
</evidence>
<dbReference type="EMBL" id="DRLD01000273">
    <property type="protein sequence ID" value="HED10994.1"/>
    <property type="molecule type" value="Genomic_DNA"/>
</dbReference>
<comment type="caution">
    <text evidence="2">The sequence shown here is derived from an EMBL/GenBank/DDBJ whole genome shotgun (WGS) entry which is preliminary data.</text>
</comment>
<dbReference type="PROSITE" id="PS51257">
    <property type="entry name" value="PROKAR_LIPOPROTEIN"/>
    <property type="match status" value="1"/>
</dbReference>
<name>A0A7V1M0G7_CALAY</name>
<accession>A0A7V1M0G7</accession>
<gene>
    <name evidence="2" type="ORF">ENJ10_09920</name>
</gene>
<evidence type="ECO:0008006" key="3">
    <source>
        <dbReference type="Google" id="ProtNLM"/>
    </source>
</evidence>
<evidence type="ECO:0000313" key="2">
    <source>
        <dbReference type="EMBL" id="HED10994.1"/>
    </source>
</evidence>